<reference evidence="11" key="1">
    <citation type="submission" date="2022-11" db="UniProtKB">
        <authorList>
            <consortium name="WormBaseParasite"/>
        </authorList>
    </citation>
    <scope>IDENTIFICATION</scope>
</reference>
<dbReference type="GO" id="GO:0003725">
    <property type="term" value="F:double-stranded RNA binding"/>
    <property type="evidence" value="ECO:0007669"/>
    <property type="project" value="TreeGrafter"/>
</dbReference>
<evidence type="ECO:0000256" key="2">
    <source>
        <dbReference type="ARBA" id="ARBA00012483"/>
    </source>
</evidence>
<dbReference type="InterPro" id="IPR048575">
    <property type="entry name" value="Roquin_1_2-like_ROQ"/>
</dbReference>
<protein>
    <recommendedName>
        <fullName evidence="2">RING-type E3 ubiquitin transferase</fullName>
        <ecNumber evidence="2">2.3.2.27</ecNumber>
    </recommendedName>
</protein>
<dbReference type="WBParaSite" id="PSU_v2.g1294.t1">
    <property type="protein sequence ID" value="PSU_v2.g1294.t1"/>
    <property type="gene ID" value="PSU_v2.g1294"/>
</dbReference>
<dbReference type="GO" id="GO:0003729">
    <property type="term" value="F:mRNA binding"/>
    <property type="evidence" value="ECO:0007669"/>
    <property type="project" value="TreeGrafter"/>
</dbReference>
<evidence type="ECO:0000313" key="11">
    <source>
        <dbReference type="WBParaSite" id="PSU_v2.g1294.t1"/>
    </source>
</evidence>
<dbReference type="GO" id="GO:0000209">
    <property type="term" value="P:protein polyubiquitination"/>
    <property type="evidence" value="ECO:0007669"/>
    <property type="project" value="TreeGrafter"/>
</dbReference>
<dbReference type="InterPro" id="IPR041523">
    <property type="entry name" value="ROQ_II"/>
</dbReference>
<evidence type="ECO:0000256" key="5">
    <source>
        <dbReference type="ARBA" id="ARBA00022771"/>
    </source>
</evidence>
<dbReference type="InterPro" id="IPR000571">
    <property type="entry name" value="Znf_CCCH"/>
</dbReference>
<accession>A0A914Y141</accession>
<dbReference type="GO" id="GO:0061630">
    <property type="term" value="F:ubiquitin protein ligase activity"/>
    <property type="evidence" value="ECO:0007669"/>
    <property type="project" value="UniProtKB-EC"/>
</dbReference>
<dbReference type="PROSITE" id="PS50103">
    <property type="entry name" value="ZF_C3H1"/>
    <property type="match status" value="1"/>
</dbReference>
<evidence type="ECO:0000256" key="1">
    <source>
        <dbReference type="ARBA" id="ARBA00000900"/>
    </source>
</evidence>
<dbReference type="PANTHER" id="PTHR13139:SF54">
    <property type="entry name" value="RING-TYPE E3 UBIQUITIN TRANSFERASE"/>
    <property type="match status" value="1"/>
</dbReference>
<keyword evidence="10" id="KW-1185">Reference proteome</keyword>
<dbReference type="GO" id="GO:0006511">
    <property type="term" value="P:ubiquitin-dependent protein catabolic process"/>
    <property type="evidence" value="ECO:0007669"/>
    <property type="project" value="TreeGrafter"/>
</dbReference>
<dbReference type="Gene3D" id="1.20.120.1790">
    <property type="match status" value="1"/>
</dbReference>
<feature type="compositionally biased region" description="Basic and acidic residues" evidence="8">
    <location>
        <begin position="528"/>
        <end position="548"/>
    </location>
</feature>
<dbReference type="Proteomes" id="UP000887577">
    <property type="component" value="Unplaced"/>
</dbReference>
<dbReference type="SMART" id="SM00356">
    <property type="entry name" value="ZnF_C3H1"/>
    <property type="match status" value="1"/>
</dbReference>
<dbReference type="PANTHER" id="PTHR13139">
    <property type="entry name" value="RING FINGER AND CCCH-TYPE ZINC FINGER DOMAIN-CONTAINING PROTEIN"/>
    <property type="match status" value="1"/>
</dbReference>
<evidence type="ECO:0000259" key="9">
    <source>
        <dbReference type="PROSITE" id="PS50103"/>
    </source>
</evidence>
<evidence type="ECO:0000256" key="8">
    <source>
        <dbReference type="SAM" id="MobiDB-lite"/>
    </source>
</evidence>
<sequence>MRSIRSLSERIVTELICVVQNTVHLSAFLWSAVRARGCQFLGPAMQEDVLKLILLTLVNGELIARKTLVMYIVQTLLEDYPHVSKTCVGHVVQLLYRASCFNVIKRDGESSLMQLKEEFREYESLRREHDSQIVQIALEAGLRISPDQWSALLYGDPHHRSHMQSIVDRLHSPQLLSHALKELKTIVDGNSNAQILQSSLDNLATIAEIDSEVEPGWKLLSESIGIIETVIDEYVAFNKKWNINTTENRYLKNKNVYNSRTTTNITSNNERNGQQNISTNFNNFGRYKTRMCRDVLNKGTCPRGINCTYAHIYEELRPPHENDSKNDYSNDDLKGNGIHATKEMNGYSRMNGNERSHMQQQQQEMISMPMIPIQQMHETIIPENSPLMIDNTNGAFINVVPVVMHPQQLSDMSNEQMYNKPPPPPMQPPPPGLSGQLYMVQQPEVVVQHPPPIVIPNQQVQIIRGPPPPMQNHGGVYSYHIGPPQQMMQPPPSHIIYPAQNMWTPPPNQLFRPSDGFYATGLRNPQKTPERKDNNKTPESKSSSDKSSKQSWTSCDEGSLLARRNEVLSRLLQMDISKDECEDDAESHVSYTVANSVLFDDFEIMGGSTLDFPPLPLQSLPNVPNSVSPSIITETYVTSTATWTYPIAFEPYYTGGPAFTVRTVCPTSLLRMDSTKPAYQQSDSTVMSTIDAIEQPLVTSSIQRNNLSPQASYDMVDPCQLTEQLPRVMKANALTPEDPQDFVSSSIDKIITVRGKINEEMGSSRSSAVEKEQLKVELNIANRQLSTLDEQTKQTCLLKELKAIDEKIENLGSTNADSP</sequence>
<comment type="catalytic activity">
    <reaction evidence="1">
        <text>S-ubiquitinyl-[E2 ubiquitin-conjugating enzyme]-L-cysteine + [acceptor protein]-L-lysine = [E2 ubiquitin-conjugating enzyme]-L-cysteine + N(6)-ubiquitinyl-[acceptor protein]-L-lysine.</text>
        <dbReference type="EC" id="2.3.2.27"/>
    </reaction>
</comment>
<keyword evidence="5 7" id="KW-0863">Zinc-finger</keyword>
<dbReference type="GO" id="GO:0010494">
    <property type="term" value="C:cytoplasmic stress granule"/>
    <property type="evidence" value="ECO:0007669"/>
    <property type="project" value="TreeGrafter"/>
</dbReference>
<dbReference type="InterPro" id="IPR036855">
    <property type="entry name" value="Znf_CCCH_sf"/>
</dbReference>
<dbReference type="GO" id="GO:0000288">
    <property type="term" value="P:nuclear-transcribed mRNA catabolic process, deadenylation-dependent decay"/>
    <property type="evidence" value="ECO:0007669"/>
    <property type="project" value="TreeGrafter"/>
</dbReference>
<dbReference type="AlphaFoldDB" id="A0A914Y141"/>
<organism evidence="10 11">
    <name type="scientific">Panagrolaimus superbus</name>
    <dbReference type="NCBI Taxonomy" id="310955"/>
    <lineage>
        <taxon>Eukaryota</taxon>
        <taxon>Metazoa</taxon>
        <taxon>Ecdysozoa</taxon>
        <taxon>Nematoda</taxon>
        <taxon>Chromadorea</taxon>
        <taxon>Rhabditida</taxon>
        <taxon>Tylenchina</taxon>
        <taxon>Panagrolaimomorpha</taxon>
        <taxon>Panagrolaimoidea</taxon>
        <taxon>Panagrolaimidae</taxon>
        <taxon>Panagrolaimus</taxon>
    </lineage>
</organism>
<dbReference type="InterPro" id="IPR052249">
    <property type="entry name" value="Roquin_domain"/>
</dbReference>
<dbReference type="GO" id="GO:0008270">
    <property type="term" value="F:zinc ion binding"/>
    <property type="evidence" value="ECO:0007669"/>
    <property type="project" value="UniProtKB-KW"/>
</dbReference>
<feature type="domain" description="C3H1-type" evidence="9">
    <location>
        <begin position="286"/>
        <end position="314"/>
    </location>
</feature>
<keyword evidence="4 7" id="KW-0479">Metal-binding</keyword>
<keyword evidence="3" id="KW-0808">Transferase</keyword>
<dbReference type="GO" id="GO:0035613">
    <property type="term" value="F:RNA stem-loop binding"/>
    <property type="evidence" value="ECO:0007669"/>
    <property type="project" value="TreeGrafter"/>
</dbReference>
<evidence type="ECO:0000256" key="7">
    <source>
        <dbReference type="PROSITE-ProRule" id="PRU00723"/>
    </source>
</evidence>
<evidence type="ECO:0000256" key="4">
    <source>
        <dbReference type="ARBA" id="ARBA00022723"/>
    </source>
</evidence>
<dbReference type="Pfam" id="PF21206">
    <property type="entry name" value="Roquin_1_2-like_ROQ"/>
    <property type="match status" value="1"/>
</dbReference>
<dbReference type="EC" id="2.3.2.27" evidence="2"/>
<evidence type="ECO:0000313" key="10">
    <source>
        <dbReference type="Proteomes" id="UP000887577"/>
    </source>
</evidence>
<feature type="zinc finger region" description="C3H1-type" evidence="7">
    <location>
        <begin position="286"/>
        <end position="314"/>
    </location>
</feature>
<evidence type="ECO:0000256" key="3">
    <source>
        <dbReference type="ARBA" id="ARBA00022679"/>
    </source>
</evidence>
<name>A0A914Y141_9BILA</name>
<evidence type="ECO:0000256" key="6">
    <source>
        <dbReference type="ARBA" id="ARBA00022833"/>
    </source>
</evidence>
<dbReference type="Gene3D" id="4.10.1000.10">
    <property type="entry name" value="Zinc finger, CCCH-type"/>
    <property type="match status" value="1"/>
</dbReference>
<dbReference type="Pfam" id="PF00642">
    <property type="entry name" value="zf-CCCH"/>
    <property type="match status" value="1"/>
</dbReference>
<keyword evidence="6 7" id="KW-0862">Zinc</keyword>
<proteinExistence type="predicted"/>
<dbReference type="SUPFAM" id="SSF90229">
    <property type="entry name" value="CCCH zinc finger"/>
    <property type="match status" value="1"/>
</dbReference>
<dbReference type="Pfam" id="PF18386">
    <property type="entry name" value="ROQ_II"/>
    <property type="match status" value="1"/>
</dbReference>
<feature type="region of interest" description="Disordered" evidence="8">
    <location>
        <begin position="506"/>
        <end position="556"/>
    </location>
</feature>